<name>W7TMB3_9STRA</name>
<evidence type="ECO:0000313" key="1">
    <source>
        <dbReference type="EMBL" id="EWM21864.1"/>
    </source>
</evidence>
<gene>
    <name evidence="1" type="ORF">Naga_100169g3</name>
</gene>
<dbReference type="Proteomes" id="UP000019335">
    <property type="component" value="Unassembled WGS sequence"/>
</dbReference>
<organism evidence="1 2">
    <name type="scientific">Nannochloropsis gaditana</name>
    <dbReference type="NCBI Taxonomy" id="72520"/>
    <lineage>
        <taxon>Eukaryota</taxon>
        <taxon>Sar</taxon>
        <taxon>Stramenopiles</taxon>
        <taxon>Ochrophyta</taxon>
        <taxon>Eustigmatophyceae</taxon>
        <taxon>Eustigmatales</taxon>
        <taxon>Monodopsidaceae</taxon>
        <taxon>Nannochloropsis</taxon>
    </lineage>
</organism>
<evidence type="ECO:0000313" key="2">
    <source>
        <dbReference type="Proteomes" id="UP000019335"/>
    </source>
</evidence>
<dbReference type="EMBL" id="AZIL01002354">
    <property type="protein sequence ID" value="EWM21864.1"/>
    <property type="molecule type" value="Genomic_DNA"/>
</dbReference>
<comment type="caution">
    <text evidence="1">The sequence shown here is derived from an EMBL/GenBank/DDBJ whole genome shotgun (WGS) entry which is preliminary data.</text>
</comment>
<protein>
    <submittedName>
        <fullName evidence="1">Uncharacterized protein</fullName>
    </submittedName>
</protein>
<dbReference type="AlphaFoldDB" id="W7TMB3"/>
<accession>W7TMB3</accession>
<reference evidence="1 2" key="1">
    <citation type="journal article" date="2014" name="Mol. Plant">
        <title>Chromosome Scale Genome Assembly and Transcriptome Profiling of Nannochloropsis gaditana in Nitrogen Depletion.</title>
        <authorList>
            <person name="Corteggiani Carpinelli E."/>
            <person name="Telatin A."/>
            <person name="Vitulo N."/>
            <person name="Forcato C."/>
            <person name="D'Angelo M."/>
            <person name="Schiavon R."/>
            <person name="Vezzi A."/>
            <person name="Giacometti G.M."/>
            <person name="Morosinotto T."/>
            <person name="Valle G."/>
        </authorList>
    </citation>
    <scope>NUCLEOTIDE SEQUENCE [LARGE SCALE GENOMIC DNA]</scope>
    <source>
        <strain evidence="1 2">B-31</strain>
    </source>
</reference>
<sequence>MLDMCQNLEQDKVICMGDLCQCCGWWHLRYAQAIEALPIIILLDACGMFLDLRDDLSVAPHGRAVPHELCFYAAHFVARRYIKRCGLSKQKRPGRPSPNKLQTVRCMAHCGTDVLRHLKLVYVHGRHAGLVSYPERI</sequence>
<keyword evidence="2" id="KW-1185">Reference proteome</keyword>
<proteinExistence type="predicted"/>